<dbReference type="InterPro" id="IPR015391">
    <property type="entry name" value="SurA_N"/>
</dbReference>
<comment type="domain">
    <text evidence="7">The PPIase activity resides only in the second parvulin domain. The N-terminal region and the C-terminal tail are necessary and sufficient for the chaperone activity of SurA. The PPIase activity is dispensable for SurA to function as a chaperone. The N-terminal region and the C-terminal tail are also required for porin recognition.</text>
</comment>
<organism evidence="9 10">
    <name type="scientific">Chromatocurvus halotolerans</name>
    <dbReference type="NCBI Taxonomy" id="1132028"/>
    <lineage>
        <taxon>Bacteria</taxon>
        <taxon>Pseudomonadati</taxon>
        <taxon>Pseudomonadota</taxon>
        <taxon>Gammaproteobacteria</taxon>
        <taxon>Cellvibrionales</taxon>
        <taxon>Halieaceae</taxon>
        <taxon>Chromatocurvus</taxon>
    </lineage>
</organism>
<dbReference type="GO" id="GO:0050821">
    <property type="term" value="P:protein stabilization"/>
    <property type="evidence" value="ECO:0007669"/>
    <property type="project" value="InterPro"/>
</dbReference>
<evidence type="ECO:0000313" key="10">
    <source>
        <dbReference type="Proteomes" id="UP000294980"/>
    </source>
</evidence>
<dbReference type="GO" id="GO:0030288">
    <property type="term" value="C:outer membrane-bounded periplasmic space"/>
    <property type="evidence" value="ECO:0007669"/>
    <property type="project" value="InterPro"/>
</dbReference>
<feature type="domain" description="PpiC" evidence="8">
    <location>
        <begin position="179"/>
        <end position="279"/>
    </location>
</feature>
<evidence type="ECO:0000256" key="6">
    <source>
        <dbReference type="ARBA" id="ARBA00023235"/>
    </source>
</evidence>
<dbReference type="GO" id="GO:0051082">
    <property type="term" value="F:unfolded protein binding"/>
    <property type="evidence" value="ECO:0007669"/>
    <property type="project" value="UniProtKB-UniRule"/>
</dbReference>
<dbReference type="EMBL" id="SLWX01000020">
    <property type="protein sequence ID" value="TCO71849.1"/>
    <property type="molecule type" value="Genomic_DNA"/>
</dbReference>
<evidence type="ECO:0000256" key="5">
    <source>
        <dbReference type="ARBA" id="ARBA00023186"/>
    </source>
</evidence>
<keyword evidence="3 7" id="KW-0574">Periplasm</keyword>
<reference evidence="9 10" key="1">
    <citation type="submission" date="2019-03" db="EMBL/GenBank/DDBJ databases">
        <title>Genomic Encyclopedia of Type Strains, Phase IV (KMG-IV): sequencing the most valuable type-strain genomes for metagenomic binning, comparative biology and taxonomic classification.</title>
        <authorList>
            <person name="Goeker M."/>
        </authorList>
    </citation>
    <scope>NUCLEOTIDE SEQUENCE [LARGE SCALE GENOMIC DNA]</scope>
    <source>
        <strain evidence="9 10">DSM 23344</strain>
    </source>
</reference>
<dbReference type="InterPro" id="IPR000297">
    <property type="entry name" value="PPIase_PpiC"/>
</dbReference>
<dbReference type="AlphaFoldDB" id="A0A4R2KM74"/>
<keyword evidence="1 7" id="KW-0732">Signal</keyword>
<sequence length="431" mass="48797" precursor="true">MTIKRQLLQLGGACATALALLFGQAAQAETEMIDQIVAIVDDDIILASELRERLATVSQNLKARGVEPPPEDELIRETLDRLVLDSIQMQMGERYGVRISDAELDSAMQRIAAQNRLTLDQFRQTLEQEGRSYVAMREQVRQEMILQRVQMGNVNQRVSIAEQEVENFLETEEGRKLVEPEYRVMHALLPVPSTASSDFEESAREHTEELLARIRDGERFDEVMASSEGEFSYTGGDLGWRKRDDLPSLYQDVVTDLEVGDTTDVFRSPSGFHLVHLSSLRGGKQTQEQTLVRHILVTPSEILTDEQAREKIAGLKRRVEEEGADFAELAREHSEDIGSASEGGSLGWTSKGQMVPAFENMMASTEIGEVSSPVRSQFGWHIIQVEDRRVKDTSQEARIARATEYLHQRKYDEELEAWLQMIRDEAFVDIK</sequence>
<dbReference type="Gene3D" id="1.10.4030.10">
    <property type="entry name" value="Porin chaperone SurA, peptide-binding domain"/>
    <property type="match status" value="1"/>
</dbReference>
<evidence type="ECO:0000256" key="1">
    <source>
        <dbReference type="ARBA" id="ARBA00022729"/>
    </source>
</evidence>
<dbReference type="PROSITE" id="PS01096">
    <property type="entry name" value="PPIC_PPIASE_1"/>
    <property type="match status" value="1"/>
</dbReference>
<evidence type="ECO:0000313" key="9">
    <source>
        <dbReference type="EMBL" id="TCO71849.1"/>
    </source>
</evidence>
<proteinExistence type="inferred from homology"/>
<dbReference type="Pfam" id="PF13616">
    <property type="entry name" value="Rotamase_3"/>
    <property type="match status" value="1"/>
</dbReference>
<comment type="function">
    <text evidence="7">Chaperone involved in the correct folding and assembly of outer membrane proteins. Recognizes specific patterns of aromatic residues and the orientation of their side chains, which are found more frequently in integral outer membrane proteins. May act in both early periplasmic and late outer membrane-associated steps of protein maturation.</text>
</comment>
<dbReference type="GO" id="GO:0003755">
    <property type="term" value="F:peptidyl-prolyl cis-trans isomerase activity"/>
    <property type="evidence" value="ECO:0007669"/>
    <property type="project" value="UniProtKB-UniRule"/>
</dbReference>
<dbReference type="SUPFAM" id="SSF109998">
    <property type="entry name" value="Triger factor/SurA peptide-binding domain-like"/>
    <property type="match status" value="1"/>
</dbReference>
<feature type="domain" description="PpiC" evidence="8">
    <location>
        <begin position="287"/>
        <end position="387"/>
    </location>
</feature>
<feature type="signal peptide" evidence="7">
    <location>
        <begin position="1"/>
        <end position="28"/>
    </location>
</feature>
<keyword evidence="6 7" id="KW-0413">Isomerase</keyword>
<dbReference type="InterPro" id="IPR023034">
    <property type="entry name" value="PPIase_SurA"/>
</dbReference>
<dbReference type="HAMAP" id="MF_01183">
    <property type="entry name" value="Chaperone_SurA"/>
    <property type="match status" value="1"/>
</dbReference>
<comment type="subcellular location">
    <subcellularLocation>
        <location evidence="7">Periplasm</location>
    </subcellularLocation>
    <text evidence="7">Is capable of associating with the outer membrane.</text>
</comment>
<protein>
    <recommendedName>
        <fullName evidence="7">Chaperone SurA</fullName>
    </recommendedName>
    <alternativeName>
        <fullName evidence="7">Peptidyl-prolyl cis-trans isomerase SurA</fullName>
        <shortName evidence="7">PPIase SurA</shortName>
        <ecNumber evidence="7">5.2.1.8</ecNumber>
    </alternativeName>
    <alternativeName>
        <fullName evidence="7">Rotamase SurA</fullName>
    </alternativeName>
</protein>
<feature type="chain" id="PRO_5021053749" description="Chaperone SurA" evidence="7">
    <location>
        <begin position="29"/>
        <end position="431"/>
    </location>
</feature>
<dbReference type="EC" id="5.2.1.8" evidence="7"/>
<dbReference type="GO" id="GO:0043165">
    <property type="term" value="P:Gram-negative-bacterium-type cell outer membrane assembly"/>
    <property type="evidence" value="ECO:0007669"/>
    <property type="project" value="InterPro"/>
</dbReference>
<dbReference type="InterPro" id="IPR046357">
    <property type="entry name" value="PPIase_dom_sf"/>
</dbReference>
<keyword evidence="2 7" id="KW-0677">Repeat</keyword>
<evidence type="ECO:0000256" key="7">
    <source>
        <dbReference type="HAMAP-Rule" id="MF_01183"/>
    </source>
</evidence>
<dbReference type="InterPro" id="IPR023058">
    <property type="entry name" value="PPIase_PpiC_CS"/>
</dbReference>
<evidence type="ECO:0000256" key="4">
    <source>
        <dbReference type="ARBA" id="ARBA00023110"/>
    </source>
</evidence>
<dbReference type="GO" id="GO:0042277">
    <property type="term" value="F:peptide binding"/>
    <property type="evidence" value="ECO:0007669"/>
    <property type="project" value="InterPro"/>
</dbReference>
<dbReference type="InterPro" id="IPR027304">
    <property type="entry name" value="Trigger_fact/SurA_dom_sf"/>
</dbReference>
<evidence type="ECO:0000256" key="2">
    <source>
        <dbReference type="ARBA" id="ARBA00022737"/>
    </source>
</evidence>
<dbReference type="InterPro" id="IPR050280">
    <property type="entry name" value="OMP_Chaperone_SurA"/>
</dbReference>
<keyword evidence="10" id="KW-1185">Reference proteome</keyword>
<dbReference type="GO" id="GO:0006457">
    <property type="term" value="P:protein folding"/>
    <property type="evidence" value="ECO:0007669"/>
    <property type="project" value="UniProtKB-UniRule"/>
</dbReference>
<dbReference type="Pfam" id="PF09312">
    <property type="entry name" value="SurA_N"/>
    <property type="match status" value="1"/>
</dbReference>
<dbReference type="Proteomes" id="UP000294980">
    <property type="component" value="Unassembled WGS sequence"/>
</dbReference>
<dbReference type="PANTHER" id="PTHR47637:SF1">
    <property type="entry name" value="CHAPERONE SURA"/>
    <property type="match status" value="1"/>
</dbReference>
<keyword evidence="4 7" id="KW-0697">Rotamase</keyword>
<dbReference type="Gene3D" id="3.10.50.40">
    <property type="match status" value="2"/>
</dbReference>
<dbReference type="PANTHER" id="PTHR47637">
    <property type="entry name" value="CHAPERONE SURA"/>
    <property type="match status" value="1"/>
</dbReference>
<comment type="catalytic activity">
    <reaction evidence="7">
        <text>[protein]-peptidylproline (omega=180) = [protein]-peptidylproline (omega=0)</text>
        <dbReference type="Rhea" id="RHEA:16237"/>
        <dbReference type="Rhea" id="RHEA-COMP:10747"/>
        <dbReference type="Rhea" id="RHEA-COMP:10748"/>
        <dbReference type="ChEBI" id="CHEBI:83833"/>
        <dbReference type="ChEBI" id="CHEBI:83834"/>
        <dbReference type="EC" id="5.2.1.8"/>
    </reaction>
</comment>
<dbReference type="PROSITE" id="PS50198">
    <property type="entry name" value="PPIC_PPIASE_2"/>
    <property type="match status" value="2"/>
</dbReference>
<name>A0A4R2KM74_9GAMM</name>
<dbReference type="RefSeq" id="WP_240624457.1">
    <property type="nucleotide sequence ID" value="NZ_QQSW01000026.1"/>
</dbReference>
<gene>
    <name evidence="7" type="primary">surA</name>
    <name evidence="9" type="ORF">EV688_1203</name>
</gene>
<keyword evidence="5 7" id="KW-0143">Chaperone</keyword>
<evidence type="ECO:0000256" key="3">
    <source>
        <dbReference type="ARBA" id="ARBA00022764"/>
    </source>
</evidence>
<evidence type="ECO:0000259" key="8">
    <source>
        <dbReference type="PROSITE" id="PS50198"/>
    </source>
</evidence>
<dbReference type="SUPFAM" id="SSF54534">
    <property type="entry name" value="FKBP-like"/>
    <property type="match status" value="2"/>
</dbReference>
<accession>A0A4R2KM74</accession>
<comment type="caution">
    <text evidence="9">The sequence shown here is derived from an EMBL/GenBank/DDBJ whole genome shotgun (WGS) entry which is preliminary data.</text>
</comment>